<dbReference type="SUPFAM" id="SSF50630">
    <property type="entry name" value="Acid proteases"/>
    <property type="match status" value="1"/>
</dbReference>
<dbReference type="PANTHER" id="PTHR13683">
    <property type="entry name" value="ASPARTYL PROTEASES"/>
    <property type="match status" value="1"/>
</dbReference>
<proteinExistence type="inferred from homology"/>
<dbReference type="InterPro" id="IPR032799">
    <property type="entry name" value="TAXi_C"/>
</dbReference>
<evidence type="ECO:0000256" key="7">
    <source>
        <dbReference type="PIRSR" id="PIRSR601461-1"/>
    </source>
</evidence>
<dbReference type="GO" id="GO:0003677">
    <property type="term" value="F:DNA binding"/>
    <property type="evidence" value="ECO:0007669"/>
    <property type="project" value="UniProtKB-KW"/>
</dbReference>
<dbReference type="InterPro" id="IPR032861">
    <property type="entry name" value="TAXi_N"/>
</dbReference>
<dbReference type="InterPro" id="IPR001461">
    <property type="entry name" value="Aspartic_peptidase_A1"/>
</dbReference>
<keyword evidence="3" id="KW-0732">Signal</keyword>
<dbReference type="FunFam" id="2.40.70.10:FF:000016">
    <property type="entry name" value="Probable aspartic protease At2g35615"/>
    <property type="match status" value="1"/>
</dbReference>
<comment type="similarity">
    <text evidence="1">Belongs to the peptidase A1 family.</text>
</comment>
<evidence type="ECO:0000256" key="2">
    <source>
        <dbReference type="ARBA" id="ARBA00022670"/>
    </source>
</evidence>
<keyword evidence="5" id="KW-0378">Hydrolase</keyword>
<dbReference type="EMBL" id="JAGFBR010000017">
    <property type="protein sequence ID" value="KAH0451886.1"/>
    <property type="molecule type" value="Genomic_DNA"/>
</dbReference>
<reference evidence="9 10" key="1">
    <citation type="journal article" date="2021" name="Hortic Res">
        <title>Chromosome-scale assembly of the Dendrobium chrysotoxum genome enhances the understanding of orchid evolution.</title>
        <authorList>
            <person name="Zhang Y."/>
            <person name="Zhang G.Q."/>
            <person name="Zhang D."/>
            <person name="Liu X.D."/>
            <person name="Xu X.Y."/>
            <person name="Sun W.H."/>
            <person name="Yu X."/>
            <person name="Zhu X."/>
            <person name="Wang Z.W."/>
            <person name="Zhao X."/>
            <person name="Zhong W.Y."/>
            <person name="Chen H."/>
            <person name="Yin W.L."/>
            <person name="Huang T."/>
            <person name="Niu S.C."/>
            <person name="Liu Z.J."/>
        </authorList>
    </citation>
    <scope>NUCLEOTIDE SEQUENCE [LARGE SCALE GENOMIC DNA]</scope>
    <source>
        <strain evidence="9">Lindl</strain>
    </source>
</reference>
<feature type="active site" evidence="7">
    <location>
        <position position="151"/>
    </location>
</feature>
<dbReference type="GO" id="GO:0004190">
    <property type="term" value="F:aspartic-type endopeptidase activity"/>
    <property type="evidence" value="ECO:0007669"/>
    <property type="project" value="UniProtKB-KW"/>
</dbReference>
<sequence>MIRYDIPKVTMGGREWAKFPRQSVGFQWIPNQDPIGLDFDYLNVHELLSSTHRRPPNISTHHLTNRADVRNLSLQLHHRDSIFPNHLHSISDLLRRDFQRVAALHCRLFSPHYQLTDFTSDVFSGLDQGIGEYLVRLGVGTPPVEQYLVVDSGSDVIWLQCQPCSQCYRQSDPVFDPARSTSFSPIPYSSPICALLSGGGGGGGAADDWKCHYQVAYGDGSYTRGTLALETLTFGAIAVGEVAIGCGHENGGLFVGAAGLLGLGWGPLSFVGQLGGLAGGSFAYCLPSSGSVAGEMVFGRSEAVQVGAVWVPLLRNPRAPSFYYVGLTGLGVGGTRLTAVGEDEFELTEKGGGGTVVDTGTAVTRLPAAAYQALREGFNAASRLPAAAGVSIFDTCYALGGYGSVRVPTVSFYFAGGTELTLPARNLLIPVDGAGTFCLAFAASPSDLTILGNIQQQGIRITVDSANGFLGFGPNTC</sequence>
<evidence type="ECO:0000256" key="4">
    <source>
        <dbReference type="ARBA" id="ARBA00022750"/>
    </source>
</evidence>
<organism evidence="9 10">
    <name type="scientific">Dendrobium chrysotoxum</name>
    <name type="common">Orchid</name>
    <dbReference type="NCBI Taxonomy" id="161865"/>
    <lineage>
        <taxon>Eukaryota</taxon>
        <taxon>Viridiplantae</taxon>
        <taxon>Streptophyta</taxon>
        <taxon>Embryophyta</taxon>
        <taxon>Tracheophyta</taxon>
        <taxon>Spermatophyta</taxon>
        <taxon>Magnoliopsida</taxon>
        <taxon>Liliopsida</taxon>
        <taxon>Asparagales</taxon>
        <taxon>Orchidaceae</taxon>
        <taxon>Epidendroideae</taxon>
        <taxon>Malaxideae</taxon>
        <taxon>Dendrobiinae</taxon>
        <taxon>Dendrobium</taxon>
    </lineage>
</organism>
<keyword evidence="10" id="KW-1185">Reference proteome</keyword>
<dbReference type="InterPro" id="IPR033121">
    <property type="entry name" value="PEPTIDASE_A1"/>
</dbReference>
<evidence type="ECO:0000256" key="3">
    <source>
        <dbReference type="ARBA" id="ARBA00022729"/>
    </source>
</evidence>
<dbReference type="InterPro" id="IPR021109">
    <property type="entry name" value="Peptidase_aspartic_dom_sf"/>
</dbReference>
<feature type="active site" evidence="7">
    <location>
        <position position="358"/>
    </location>
</feature>
<dbReference type="FunFam" id="2.40.70.10:FF:000010">
    <property type="entry name" value="Aspartyl protease family protein 2"/>
    <property type="match status" value="1"/>
</dbReference>
<gene>
    <name evidence="9" type="ORF">IEQ34_019185</name>
</gene>
<dbReference type="AlphaFoldDB" id="A0AAV7G6D6"/>
<keyword evidence="6" id="KW-0238">DNA-binding</keyword>
<dbReference type="Proteomes" id="UP000775213">
    <property type="component" value="Unassembled WGS sequence"/>
</dbReference>
<comment type="caution">
    <text evidence="9">The sequence shown here is derived from an EMBL/GenBank/DDBJ whole genome shotgun (WGS) entry which is preliminary data.</text>
</comment>
<dbReference type="PANTHER" id="PTHR13683:SF265">
    <property type="entry name" value="PROTEIN ASPARTIC PROTEASE IN GUARD CELL 2"/>
    <property type="match status" value="1"/>
</dbReference>
<keyword evidence="4" id="KW-0064">Aspartyl protease</keyword>
<evidence type="ECO:0000256" key="5">
    <source>
        <dbReference type="ARBA" id="ARBA00022801"/>
    </source>
</evidence>
<accession>A0AAV7G6D6</accession>
<evidence type="ECO:0000256" key="1">
    <source>
        <dbReference type="ARBA" id="ARBA00007447"/>
    </source>
</evidence>
<dbReference type="GO" id="GO:0006508">
    <property type="term" value="P:proteolysis"/>
    <property type="evidence" value="ECO:0007669"/>
    <property type="project" value="UniProtKB-KW"/>
</dbReference>
<name>A0AAV7G6D6_DENCH</name>
<evidence type="ECO:0000313" key="9">
    <source>
        <dbReference type="EMBL" id="KAH0451886.1"/>
    </source>
</evidence>
<dbReference type="PROSITE" id="PS51767">
    <property type="entry name" value="PEPTIDASE_A1"/>
    <property type="match status" value="1"/>
</dbReference>
<protein>
    <recommendedName>
        <fullName evidence="8">Peptidase A1 domain-containing protein</fullName>
    </recommendedName>
</protein>
<evidence type="ECO:0000259" key="8">
    <source>
        <dbReference type="PROSITE" id="PS51767"/>
    </source>
</evidence>
<feature type="domain" description="Peptidase A1" evidence="8">
    <location>
        <begin position="133"/>
        <end position="473"/>
    </location>
</feature>
<evidence type="ECO:0000313" key="10">
    <source>
        <dbReference type="Proteomes" id="UP000775213"/>
    </source>
</evidence>
<evidence type="ECO:0000256" key="6">
    <source>
        <dbReference type="ARBA" id="ARBA00023125"/>
    </source>
</evidence>
<dbReference type="Pfam" id="PF14543">
    <property type="entry name" value="TAXi_N"/>
    <property type="match status" value="1"/>
</dbReference>
<keyword evidence="2" id="KW-0645">Protease</keyword>
<dbReference type="Gene3D" id="2.40.70.10">
    <property type="entry name" value="Acid Proteases"/>
    <property type="match status" value="2"/>
</dbReference>
<dbReference type="Pfam" id="PF14541">
    <property type="entry name" value="TAXi_C"/>
    <property type="match status" value="1"/>
</dbReference>